<dbReference type="Proteomes" id="UP000694387">
    <property type="component" value="Chromosome 3"/>
</dbReference>
<evidence type="ECO:0000256" key="2">
    <source>
        <dbReference type="ARBA" id="ARBA00022692"/>
    </source>
</evidence>
<dbReference type="PANTHER" id="PTHR10250">
    <property type="entry name" value="MICROSOMAL GLUTATHIONE S-TRANSFERASE"/>
    <property type="match status" value="1"/>
</dbReference>
<dbReference type="GO" id="GO:0019370">
    <property type="term" value="P:leukotriene biosynthetic process"/>
    <property type="evidence" value="ECO:0007669"/>
    <property type="project" value="UniProtKB-UniRule"/>
</dbReference>
<evidence type="ECO:0000256" key="6">
    <source>
        <dbReference type="ARBA" id="ARBA00023136"/>
    </source>
</evidence>
<name>A0A8C4MWK2_EQUAS</name>
<evidence type="ECO:0000256" key="5">
    <source>
        <dbReference type="ARBA" id="ARBA00022989"/>
    </source>
</evidence>
<comment type="catalytic activity">
    <reaction evidence="7">
        <text>1-chloro-2,4-dinitrobenzene + glutathione = 2,4-dinitrophenyl-S-glutathione + chloride + H(+)</text>
        <dbReference type="Rhea" id="RHEA:51220"/>
        <dbReference type="ChEBI" id="CHEBI:15378"/>
        <dbReference type="ChEBI" id="CHEBI:17996"/>
        <dbReference type="ChEBI" id="CHEBI:34718"/>
        <dbReference type="ChEBI" id="CHEBI:57925"/>
        <dbReference type="ChEBI" id="CHEBI:133977"/>
        <dbReference type="EC" id="2.5.1.18"/>
    </reaction>
</comment>
<keyword evidence="7" id="KW-0456">Lyase</keyword>
<comment type="subcellular location">
    <subcellularLocation>
        <location evidence="7">Endoplasmic reticulum membrane</location>
        <topology evidence="7">Multi-pass membrane protein</topology>
    </subcellularLocation>
    <subcellularLocation>
        <location evidence="7">Microsome membrane</location>
        <topology evidence="7">Multi-pass membrane protein</topology>
    </subcellularLocation>
</comment>
<sequence length="124" mass="14179">MAGNSILLAAVSVFPVCQQSYFALQVGKARLKYKIMPLAVSGSPEFDRIFHAQQNYGEFCPTVVITLWMAGWYFTQVFATCLGQLYLYARHQYFWGYSEAANKRVTGFGLNVSTLKVIWCHWFN</sequence>
<dbReference type="GO" id="GO:0008047">
    <property type="term" value="F:enzyme activator activity"/>
    <property type="evidence" value="ECO:0007669"/>
    <property type="project" value="UniProtKB-UniRule"/>
</dbReference>
<evidence type="ECO:0000313" key="9">
    <source>
        <dbReference type="Proteomes" id="UP000694387"/>
    </source>
</evidence>
<keyword evidence="2" id="KW-0812">Transmembrane</keyword>
<accession>A0A8C4MWK2</accession>
<keyword evidence="6" id="KW-0472">Membrane</keyword>
<comment type="catalytic activity">
    <reaction evidence="7">
        <text>leukotriene C4 = leukotriene A4 + glutathione</text>
        <dbReference type="Rhea" id="RHEA:17617"/>
        <dbReference type="ChEBI" id="CHEBI:57463"/>
        <dbReference type="ChEBI" id="CHEBI:57925"/>
        <dbReference type="ChEBI" id="CHEBI:57973"/>
        <dbReference type="EC" id="4.4.1.20"/>
    </reaction>
</comment>
<comment type="catalytic activity">
    <reaction evidence="7">
        <text>RX + glutathione = an S-substituted glutathione + a halide anion + H(+)</text>
        <dbReference type="Rhea" id="RHEA:16437"/>
        <dbReference type="ChEBI" id="CHEBI:15378"/>
        <dbReference type="ChEBI" id="CHEBI:16042"/>
        <dbReference type="ChEBI" id="CHEBI:17792"/>
        <dbReference type="ChEBI" id="CHEBI:57925"/>
        <dbReference type="ChEBI" id="CHEBI:90779"/>
        <dbReference type="EC" id="2.5.1.18"/>
    </reaction>
</comment>
<evidence type="ECO:0000313" key="8">
    <source>
        <dbReference type="Ensembl" id="ENSEASP00005032476.2"/>
    </source>
</evidence>
<proteinExistence type="inferred from homology"/>
<dbReference type="EC" id="2.5.1.18" evidence="7"/>
<comment type="similarity">
    <text evidence="1 7">Belongs to the MAPEG family.</text>
</comment>
<dbReference type="InterPro" id="IPR023352">
    <property type="entry name" value="MAPEG-like_dom_sf"/>
</dbReference>
<dbReference type="EC" id="4.4.1.20" evidence="7"/>
<dbReference type="EC" id="1.11.1.-" evidence="7"/>
<dbReference type="GO" id="GO:0004602">
    <property type="term" value="F:glutathione peroxidase activity"/>
    <property type="evidence" value="ECO:0007669"/>
    <property type="project" value="UniProtKB-UniRule"/>
</dbReference>
<comment type="subunit">
    <text evidence="7">Homotrimer.</text>
</comment>
<dbReference type="GO" id="GO:0043295">
    <property type="term" value="F:glutathione binding"/>
    <property type="evidence" value="ECO:0007669"/>
    <property type="project" value="UniProtKB-UniRule"/>
</dbReference>
<keyword evidence="4 7" id="KW-0256">Endoplasmic reticulum</keyword>
<reference evidence="8" key="3">
    <citation type="submission" date="2025-09" db="UniProtKB">
        <authorList>
            <consortium name="Ensembl"/>
        </authorList>
    </citation>
    <scope>IDENTIFICATION</scope>
</reference>
<evidence type="ECO:0000256" key="4">
    <source>
        <dbReference type="ARBA" id="ARBA00022824"/>
    </source>
</evidence>
<dbReference type="GO" id="GO:0005789">
    <property type="term" value="C:endoplasmic reticulum membrane"/>
    <property type="evidence" value="ECO:0007669"/>
    <property type="project" value="UniProtKB-SubCell"/>
</dbReference>
<dbReference type="InterPro" id="IPR001129">
    <property type="entry name" value="Membr-assoc_MAPEG"/>
</dbReference>
<dbReference type="InterPro" id="IPR001446">
    <property type="entry name" value="5_LipOase_AP"/>
</dbReference>
<keyword evidence="9" id="KW-1185">Reference proteome</keyword>
<keyword evidence="5" id="KW-1133">Transmembrane helix</keyword>
<evidence type="ECO:0000256" key="1">
    <source>
        <dbReference type="ARBA" id="ARBA00010459"/>
    </source>
</evidence>
<organism evidence="8 9">
    <name type="scientific">Equus asinus</name>
    <name type="common">Donkey</name>
    <name type="synonym">Equus africanus asinus</name>
    <dbReference type="NCBI Taxonomy" id="9793"/>
    <lineage>
        <taxon>Eukaryota</taxon>
        <taxon>Metazoa</taxon>
        <taxon>Chordata</taxon>
        <taxon>Craniata</taxon>
        <taxon>Vertebrata</taxon>
        <taxon>Euteleostomi</taxon>
        <taxon>Mammalia</taxon>
        <taxon>Eutheria</taxon>
        <taxon>Laurasiatheria</taxon>
        <taxon>Perissodactyla</taxon>
        <taxon>Equidae</taxon>
        <taxon>Equus</taxon>
    </lineage>
</organism>
<dbReference type="GO" id="GO:0005635">
    <property type="term" value="C:nuclear envelope"/>
    <property type="evidence" value="ECO:0007669"/>
    <property type="project" value="TreeGrafter"/>
</dbReference>
<keyword evidence="7" id="KW-0443">Lipid metabolism</keyword>
<protein>
    <recommendedName>
        <fullName evidence="7">Microsomal glutathione S-transferase 2</fullName>
        <shortName evidence="7">Microsomal GST-2</shortName>
        <shortName evidence="7">Microsomal GST-II</shortName>
        <ecNumber evidence="7">1.11.1.-</ecNumber>
        <ecNumber evidence="7">2.5.1.18</ecNumber>
        <ecNumber evidence="7">4.4.1.20</ecNumber>
    </recommendedName>
    <alternativeName>
        <fullName evidence="7">Glutathione peroxidase MGST2</fullName>
    </alternativeName>
    <alternativeName>
        <fullName evidence="7">Leukotriene C4 synthase MGST2</fullName>
    </alternativeName>
    <alternativeName>
        <fullName evidence="7">Microsomal glutathione S-transferase II</fullName>
    </alternativeName>
</protein>
<keyword evidence="7" id="KW-0492">Microsome</keyword>
<reference evidence="8" key="2">
    <citation type="submission" date="2025-08" db="UniProtKB">
        <authorList>
            <consortium name="Ensembl"/>
        </authorList>
    </citation>
    <scope>IDENTIFICATION</scope>
</reference>
<dbReference type="PANTHER" id="PTHR10250:SF13">
    <property type="entry name" value="MICROSOMAL GLUTATHIONE S-TRANSFERASE 2"/>
    <property type="match status" value="1"/>
</dbReference>
<keyword evidence="7" id="KW-0560">Oxidoreductase</keyword>
<dbReference type="GO" id="GO:0004464">
    <property type="term" value="F:leukotriene-C4 synthase activity"/>
    <property type="evidence" value="ECO:0007669"/>
    <property type="project" value="UniProtKB-EC"/>
</dbReference>
<comment type="catalytic activity">
    <reaction evidence="7">
        <text>(5S)-hydroperoxy-(6E,8Z,11Z,14Z)-eicosatetraenoate + 2 glutathione = (5S)-hydroxy-(6E,8Z,11Z,14Z)-eicosatetraenoate + glutathione disulfide + H2O</text>
        <dbReference type="Rhea" id="RHEA:48620"/>
        <dbReference type="ChEBI" id="CHEBI:15377"/>
        <dbReference type="ChEBI" id="CHEBI:57450"/>
        <dbReference type="ChEBI" id="CHEBI:57925"/>
        <dbReference type="ChEBI" id="CHEBI:58297"/>
        <dbReference type="ChEBI" id="CHEBI:90632"/>
    </reaction>
</comment>
<dbReference type="FunFam" id="1.20.120.550:FF:000003">
    <property type="entry name" value="Leukotriene C4 synthase"/>
    <property type="match status" value="1"/>
</dbReference>
<dbReference type="Pfam" id="PF01124">
    <property type="entry name" value="MAPEG"/>
    <property type="match status" value="1"/>
</dbReference>
<dbReference type="GO" id="GO:0006629">
    <property type="term" value="P:lipid metabolic process"/>
    <property type="evidence" value="ECO:0007669"/>
    <property type="project" value="UniProtKB-UniRule"/>
</dbReference>
<dbReference type="Gene3D" id="1.20.120.550">
    <property type="entry name" value="Membrane associated eicosanoid/glutathione metabolism-like domain"/>
    <property type="match status" value="1"/>
</dbReference>
<evidence type="ECO:0000256" key="7">
    <source>
        <dbReference type="RuleBase" id="RU369123"/>
    </source>
</evidence>
<reference evidence="8 9" key="1">
    <citation type="journal article" date="2020" name="Nat. Commun.">
        <title>Donkey genomes provide new insights into domestication and selection for coat color.</title>
        <authorList>
            <person name="Wang"/>
            <person name="C."/>
            <person name="Li"/>
            <person name="H."/>
            <person name="Guo"/>
            <person name="Y."/>
            <person name="Huang"/>
            <person name="J."/>
            <person name="Sun"/>
            <person name="Y."/>
            <person name="Min"/>
            <person name="J."/>
            <person name="Wang"/>
            <person name="J."/>
            <person name="Fang"/>
            <person name="X."/>
            <person name="Zhao"/>
            <person name="Z."/>
            <person name="Wang"/>
            <person name="S."/>
            <person name="Zhang"/>
            <person name="Y."/>
            <person name="Liu"/>
            <person name="Q."/>
            <person name="Jiang"/>
            <person name="Q."/>
            <person name="Wang"/>
            <person name="X."/>
            <person name="Guo"/>
            <person name="Y."/>
            <person name="Yang"/>
            <person name="C."/>
            <person name="Wang"/>
            <person name="Y."/>
            <person name="Tian"/>
            <person name="F."/>
            <person name="Zhuang"/>
            <person name="G."/>
            <person name="Fan"/>
            <person name="Y."/>
            <person name="Gao"/>
            <person name="Q."/>
            <person name="Li"/>
            <person name="Y."/>
            <person name="Ju"/>
            <person name="Z."/>
            <person name="Li"/>
            <person name="J."/>
            <person name="Li"/>
            <person name="R."/>
            <person name="Hou"/>
            <person name="M."/>
            <person name="Yang"/>
            <person name="G."/>
            <person name="Liu"/>
            <person name="G."/>
            <person name="Liu"/>
            <person name="W."/>
            <person name="Guo"/>
            <person name="J."/>
            <person name="Pan"/>
            <person name="S."/>
            <person name="Fan"/>
            <person name="G."/>
            <person name="Zhang"/>
            <person name="W."/>
            <person name="Zhang"/>
            <person name="R."/>
            <person name="Yu"/>
            <person name="J."/>
            <person name="Zhang"/>
            <person name="X."/>
            <person name="Yin"/>
            <person name="Q."/>
            <person name="Ji"/>
            <person name="C."/>
            <person name="Jin"/>
            <person name="Y."/>
            <person name="Yue"/>
            <person name="G."/>
            <person name="Liu"/>
            <person name="M."/>
            <person name="Xu"/>
            <person name="J."/>
            <person name="Liu"/>
            <person name="S."/>
            <person name="Jordana"/>
            <person name="J."/>
            <person name="Noce"/>
            <person name="A."/>
            <person name="Amills"/>
            <person name="M."/>
            <person name="Wu"/>
            <person name="D.D."/>
            <person name="Li"/>
            <person name="S."/>
            <person name="Zhou"/>
            <person name="X. and Zhong"/>
            <person name="J."/>
        </authorList>
    </citation>
    <scope>NUCLEOTIDE SEQUENCE [LARGE SCALE GENOMIC DNA]</scope>
</reference>
<dbReference type="Ensembl" id="ENSEAST00005035374.2">
    <property type="protein sequence ID" value="ENSEASP00005032476.2"/>
    <property type="gene ID" value="ENSEASG00005022156.2"/>
</dbReference>
<dbReference type="GeneTree" id="ENSGT00940000160288"/>
<keyword evidence="3 7" id="KW-0434">Leukotriene biosynthesis</keyword>
<dbReference type="InterPro" id="IPR050997">
    <property type="entry name" value="MAPEG"/>
</dbReference>
<dbReference type="SUPFAM" id="SSF161084">
    <property type="entry name" value="MAPEG domain-like"/>
    <property type="match status" value="1"/>
</dbReference>
<evidence type="ECO:0000256" key="3">
    <source>
        <dbReference type="ARBA" id="ARBA00022751"/>
    </source>
</evidence>
<dbReference type="GO" id="GO:0004364">
    <property type="term" value="F:glutathione transferase activity"/>
    <property type="evidence" value="ECO:0007669"/>
    <property type="project" value="UniProtKB-UniRule"/>
</dbReference>
<keyword evidence="7" id="KW-0808">Transferase</keyword>
<comment type="function">
    <text evidence="7">Catalyzes several different glutathione-dependent reactions. Catalyzes the glutathione-dependent reduction of lipid hydroperoxides, such as 5-HPETE. Has glutathione transferase activity, toward xenobiotic electrophiles, such as 1-chloro-2, 4-dinitrobenzene (CDNB). Catalyzes also the conjugation of leukotriene A4 with reduced glutathione to form leukotriene C4 (LTC4). Involved in oxidative DNA damage induced by ER stress and anticancer agents by activating LTC4 biosynthetic machinery in nonimmune cells.</text>
</comment>
<dbReference type="AlphaFoldDB" id="A0A8C4MWK2"/>
<dbReference type="PRINTS" id="PR00488">
    <property type="entry name" value="5LPOXGNASEAP"/>
</dbReference>